<dbReference type="EMBL" id="JAGMWN010000014">
    <property type="protein sequence ID" value="MBP5859060.1"/>
    <property type="molecule type" value="Genomic_DNA"/>
</dbReference>
<comment type="caution">
    <text evidence="2">The sequence shown here is derived from an EMBL/GenBank/DDBJ whole genome shotgun (WGS) entry which is preliminary data.</text>
</comment>
<dbReference type="AlphaFoldDB" id="A0A8J7S3A3"/>
<keyword evidence="3" id="KW-1185">Reference proteome</keyword>
<dbReference type="InterPro" id="IPR002925">
    <property type="entry name" value="Dienelactn_hydro"/>
</dbReference>
<evidence type="ECO:0000313" key="2">
    <source>
        <dbReference type="EMBL" id="MBP5859060.1"/>
    </source>
</evidence>
<dbReference type="Proteomes" id="UP000672602">
    <property type="component" value="Unassembled WGS sequence"/>
</dbReference>
<dbReference type="PANTHER" id="PTHR46623:SF6">
    <property type="entry name" value="ALPHA_BETA-HYDROLASES SUPERFAMILY PROTEIN"/>
    <property type="match status" value="1"/>
</dbReference>
<dbReference type="PROSITE" id="PS51318">
    <property type="entry name" value="TAT"/>
    <property type="match status" value="1"/>
</dbReference>
<accession>A0A8J7S3A3</accession>
<protein>
    <submittedName>
        <fullName evidence="2">Dienelactone hydrolase family protein</fullName>
    </submittedName>
</protein>
<dbReference type="InterPro" id="IPR029058">
    <property type="entry name" value="AB_hydrolase_fold"/>
</dbReference>
<keyword evidence="2" id="KW-0378">Hydrolase</keyword>
<evidence type="ECO:0000259" key="1">
    <source>
        <dbReference type="Pfam" id="PF01738"/>
    </source>
</evidence>
<dbReference type="InterPro" id="IPR006311">
    <property type="entry name" value="TAT_signal"/>
</dbReference>
<sequence>MTVEKVIDRRGVLRGMAGGVAGTATLATILADPTLARAAAAGLEDVSLTLSDGTEVGASLAMPEGASQEAPVPSIILIHEWWGLNDQIKAVAAELAKEGYAALAIDLMNGKVATTADKATRQMKAVDEDEATATCAAWIDWLRAKAETTDKLGTVGWCFGGGWSLNASLAAPVDGTVIYYGRVNKEASELAALQGPVLGHFATQDKYIDEPMVSGFVEAMEEAGKSLTVYWYEADHAFANPTGARYDEADARLAWGRTTSFFTQTLRSDG</sequence>
<evidence type="ECO:0000313" key="3">
    <source>
        <dbReference type="Proteomes" id="UP000672602"/>
    </source>
</evidence>
<dbReference type="RefSeq" id="WP_210683651.1">
    <property type="nucleotide sequence ID" value="NZ_JAGMWN010000014.1"/>
</dbReference>
<dbReference type="InterPro" id="IPR051049">
    <property type="entry name" value="Dienelactone_hydrolase-like"/>
</dbReference>
<reference evidence="2" key="1">
    <citation type="submission" date="2021-04" db="EMBL/GenBank/DDBJ databases">
        <authorList>
            <person name="Zhang D.-C."/>
        </authorList>
    </citation>
    <scope>NUCLEOTIDE SEQUENCE</scope>
    <source>
        <strain evidence="2">CGMCC 1.15697</strain>
    </source>
</reference>
<dbReference type="PANTHER" id="PTHR46623">
    <property type="entry name" value="CARBOXYMETHYLENEBUTENOLIDASE-RELATED"/>
    <property type="match status" value="1"/>
</dbReference>
<name>A0A8J7S3A3_9PROT</name>
<gene>
    <name evidence="2" type="ORF">KAJ83_18715</name>
</gene>
<dbReference type="GO" id="GO:0016787">
    <property type="term" value="F:hydrolase activity"/>
    <property type="evidence" value="ECO:0007669"/>
    <property type="project" value="UniProtKB-KW"/>
</dbReference>
<dbReference type="Pfam" id="PF01738">
    <property type="entry name" value="DLH"/>
    <property type="match status" value="1"/>
</dbReference>
<proteinExistence type="predicted"/>
<feature type="domain" description="Dienelactone hydrolase" evidence="1">
    <location>
        <begin position="60"/>
        <end position="265"/>
    </location>
</feature>
<dbReference type="SUPFAM" id="SSF53474">
    <property type="entry name" value="alpha/beta-Hydrolases"/>
    <property type="match status" value="1"/>
</dbReference>
<dbReference type="Gene3D" id="3.40.50.1820">
    <property type="entry name" value="alpha/beta hydrolase"/>
    <property type="match status" value="1"/>
</dbReference>
<organism evidence="2 3">
    <name type="scientific">Marivibrio halodurans</name>
    <dbReference type="NCBI Taxonomy" id="2039722"/>
    <lineage>
        <taxon>Bacteria</taxon>
        <taxon>Pseudomonadati</taxon>
        <taxon>Pseudomonadota</taxon>
        <taxon>Alphaproteobacteria</taxon>
        <taxon>Rhodospirillales</taxon>
        <taxon>Rhodospirillaceae</taxon>
        <taxon>Marivibrio</taxon>
    </lineage>
</organism>